<evidence type="ECO:0000313" key="2">
    <source>
        <dbReference type="EMBL" id="KAF8441048.1"/>
    </source>
</evidence>
<name>A0AAD4GEZ0_BOLED</name>
<protein>
    <submittedName>
        <fullName evidence="2">Uncharacterized protein</fullName>
    </submittedName>
</protein>
<proteinExistence type="predicted"/>
<reference evidence="2" key="1">
    <citation type="submission" date="2019-10" db="EMBL/GenBank/DDBJ databases">
        <authorList>
            <consortium name="DOE Joint Genome Institute"/>
            <person name="Kuo A."/>
            <person name="Miyauchi S."/>
            <person name="Kiss E."/>
            <person name="Drula E."/>
            <person name="Kohler A."/>
            <person name="Sanchez-Garcia M."/>
            <person name="Andreopoulos B."/>
            <person name="Barry K.W."/>
            <person name="Bonito G."/>
            <person name="Buee M."/>
            <person name="Carver A."/>
            <person name="Chen C."/>
            <person name="Cichocki N."/>
            <person name="Clum A."/>
            <person name="Culley D."/>
            <person name="Crous P.W."/>
            <person name="Fauchery L."/>
            <person name="Girlanda M."/>
            <person name="Hayes R."/>
            <person name="Keri Z."/>
            <person name="LaButti K."/>
            <person name="Lipzen A."/>
            <person name="Lombard V."/>
            <person name="Magnuson J."/>
            <person name="Maillard F."/>
            <person name="Morin E."/>
            <person name="Murat C."/>
            <person name="Nolan M."/>
            <person name="Ohm R."/>
            <person name="Pangilinan J."/>
            <person name="Pereira M."/>
            <person name="Perotto S."/>
            <person name="Peter M."/>
            <person name="Riley R."/>
            <person name="Sitrit Y."/>
            <person name="Stielow B."/>
            <person name="Szollosi G."/>
            <person name="Zifcakova L."/>
            <person name="Stursova M."/>
            <person name="Spatafora J.W."/>
            <person name="Tedersoo L."/>
            <person name="Vaario L.-M."/>
            <person name="Yamada A."/>
            <person name="Yan M."/>
            <person name="Wang P."/>
            <person name="Xu J."/>
            <person name="Bruns T."/>
            <person name="Baldrian P."/>
            <person name="Vilgalys R."/>
            <person name="Henrissat B."/>
            <person name="Grigoriev I.V."/>
            <person name="Hibbett D."/>
            <person name="Nagy L.G."/>
            <person name="Martin F.M."/>
        </authorList>
    </citation>
    <scope>NUCLEOTIDE SEQUENCE</scope>
    <source>
        <strain evidence="2">BED1</strain>
    </source>
</reference>
<keyword evidence="3" id="KW-1185">Reference proteome</keyword>
<feature type="region of interest" description="Disordered" evidence="1">
    <location>
        <begin position="66"/>
        <end position="92"/>
    </location>
</feature>
<reference evidence="2" key="2">
    <citation type="journal article" date="2020" name="Nat. Commun.">
        <title>Large-scale genome sequencing of mycorrhizal fungi provides insights into the early evolution of symbiotic traits.</title>
        <authorList>
            <person name="Miyauchi S."/>
            <person name="Kiss E."/>
            <person name="Kuo A."/>
            <person name="Drula E."/>
            <person name="Kohler A."/>
            <person name="Sanchez-Garcia M."/>
            <person name="Morin E."/>
            <person name="Andreopoulos B."/>
            <person name="Barry K.W."/>
            <person name="Bonito G."/>
            <person name="Buee M."/>
            <person name="Carver A."/>
            <person name="Chen C."/>
            <person name="Cichocki N."/>
            <person name="Clum A."/>
            <person name="Culley D."/>
            <person name="Crous P.W."/>
            <person name="Fauchery L."/>
            <person name="Girlanda M."/>
            <person name="Hayes R.D."/>
            <person name="Keri Z."/>
            <person name="LaButti K."/>
            <person name="Lipzen A."/>
            <person name="Lombard V."/>
            <person name="Magnuson J."/>
            <person name="Maillard F."/>
            <person name="Murat C."/>
            <person name="Nolan M."/>
            <person name="Ohm R.A."/>
            <person name="Pangilinan J."/>
            <person name="Pereira M.F."/>
            <person name="Perotto S."/>
            <person name="Peter M."/>
            <person name="Pfister S."/>
            <person name="Riley R."/>
            <person name="Sitrit Y."/>
            <person name="Stielow J.B."/>
            <person name="Szollosi G."/>
            <person name="Zifcakova L."/>
            <person name="Stursova M."/>
            <person name="Spatafora J.W."/>
            <person name="Tedersoo L."/>
            <person name="Vaario L.M."/>
            <person name="Yamada A."/>
            <person name="Yan M."/>
            <person name="Wang P."/>
            <person name="Xu J."/>
            <person name="Bruns T."/>
            <person name="Baldrian P."/>
            <person name="Vilgalys R."/>
            <person name="Dunand C."/>
            <person name="Henrissat B."/>
            <person name="Grigoriev I.V."/>
            <person name="Hibbett D."/>
            <person name="Nagy L.G."/>
            <person name="Martin F.M."/>
        </authorList>
    </citation>
    <scope>NUCLEOTIDE SEQUENCE</scope>
    <source>
        <strain evidence="2">BED1</strain>
    </source>
</reference>
<dbReference type="Proteomes" id="UP001194468">
    <property type="component" value="Unassembled WGS sequence"/>
</dbReference>
<comment type="caution">
    <text evidence="2">The sequence shown here is derived from an EMBL/GenBank/DDBJ whole genome shotgun (WGS) entry which is preliminary data.</text>
</comment>
<dbReference type="AlphaFoldDB" id="A0AAD4GEZ0"/>
<accession>A0AAD4GEZ0</accession>
<evidence type="ECO:0000256" key="1">
    <source>
        <dbReference type="SAM" id="MobiDB-lite"/>
    </source>
</evidence>
<dbReference type="EMBL" id="WHUW01000011">
    <property type="protein sequence ID" value="KAF8441048.1"/>
    <property type="molecule type" value="Genomic_DNA"/>
</dbReference>
<organism evidence="2 3">
    <name type="scientific">Boletus edulis BED1</name>
    <dbReference type="NCBI Taxonomy" id="1328754"/>
    <lineage>
        <taxon>Eukaryota</taxon>
        <taxon>Fungi</taxon>
        <taxon>Dikarya</taxon>
        <taxon>Basidiomycota</taxon>
        <taxon>Agaricomycotina</taxon>
        <taxon>Agaricomycetes</taxon>
        <taxon>Agaricomycetidae</taxon>
        <taxon>Boletales</taxon>
        <taxon>Boletineae</taxon>
        <taxon>Boletaceae</taxon>
        <taxon>Boletoideae</taxon>
        <taxon>Boletus</taxon>
    </lineage>
</organism>
<evidence type="ECO:0000313" key="3">
    <source>
        <dbReference type="Proteomes" id="UP001194468"/>
    </source>
</evidence>
<sequence length="156" mass="17371">MTREVDPFVAAKLFNDPRDAGFRSIYSRECREGVDALTDGIQFRADRKKFSFASIFGLTDGNKTWSMSSSTNEGGQGWGHRELSSETPPDANAASSLVTSALVARTVKLNMKGVVIEQDDERVTVILACIDDDDWSLLGAYWRSEKRGKKETTEPW</sequence>
<gene>
    <name evidence="2" type="ORF">L210DRAFT_3645291</name>
</gene>